<gene>
    <name evidence="4" type="ORF">Acor_00200</name>
</gene>
<organism evidence="4 5">
    <name type="scientific">Acrocarpospora corrugata</name>
    <dbReference type="NCBI Taxonomy" id="35763"/>
    <lineage>
        <taxon>Bacteria</taxon>
        <taxon>Bacillati</taxon>
        <taxon>Actinomycetota</taxon>
        <taxon>Actinomycetes</taxon>
        <taxon>Streptosporangiales</taxon>
        <taxon>Streptosporangiaceae</taxon>
        <taxon>Acrocarpospora</taxon>
    </lineage>
</organism>
<evidence type="ECO:0000259" key="3">
    <source>
        <dbReference type="Pfam" id="PF02709"/>
    </source>
</evidence>
<dbReference type="PANTHER" id="PTHR43685:SF3">
    <property type="entry name" value="SLR2126 PROTEIN"/>
    <property type="match status" value="1"/>
</dbReference>
<dbReference type="PANTHER" id="PTHR43685">
    <property type="entry name" value="GLYCOSYLTRANSFERASE"/>
    <property type="match status" value="1"/>
</dbReference>
<dbReference type="SUPFAM" id="SSF53448">
    <property type="entry name" value="Nucleotide-diphospho-sugar transferases"/>
    <property type="match status" value="1"/>
</dbReference>
<dbReference type="Pfam" id="PF02709">
    <property type="entry name" value="Glyco_transf_7C"/>
    <property type="match status" value="1"/>
</dbReference>
<dbReference type="OrthoDB" id="4120491at2"/>
<evidence type="ECO:0000259" key="2">
    <source>
        <dbReference type="Pfam" id="PF00535"/>
    </source>
</evidence>
<feature type="domain" description="Galactosyltransferase C-terminal" evidence="3">
    <location>
        <begin position="180"/>
        <end position="228"/>
    </location>
</feature>
<dbReference type="InterPro" id="IPR050834">
    <property type="entry name" value="Glycosyltransf_2"/>
</dbReference>
<dbReference type="InterPro" id="IPR001173">
    <property type="entry name" value="Glyco_trans_2-like"/>
</dbReference>
<evidence type="ECO:0000313" key="4">
    <source>
        <dbReference type="EMBL" id="GER97958.1"/>
    </source>
</evidence>
<evidence type="ECO:0000256" key="1">
    <source>
        <dbReference type="ARBA" id="ARBA00022679"/>
    </source>
</evidence>
<dbReference type="AlphaFoldDB" id="A0A5M3VP22"/>
<accession>A0A5M3VP22</accession>
<protein>
    <submittedName>
        <fullName evidence="4">Glycosyl transferase</fullName>
    </submittedName>
</protein>
<name>A0A5M3VP22_9ACTN</name>
<reference evidence="4 5" key="1">
    <citation type="submission" date="2019-10" db="EMBL/GenBank/DDBJ databases">
        <title>Whole genome shotgun sequence of Acrocarpospora corrugata NBRC 13972.</title>
        <authorList>
            <person name="Ichikawa N."/>
            <person name="Kimura A."/>
            <person name="Kitahashi Y."/>
            <person name="Komaki H."/>
            <person name="Oguchi A."/>
        </authorList>
    </citation>
    <scope>NUCLEOTIDE SEQUENCE [LARGE SCALE GENOMIC DNA]</scope>
    <source>
        <strain evidence="4 5">NBRC 13972</strain>
    </source>
</reference>
<dbReference type="Gene3D" id="3.90.550.10">
    <property type="entry name" value="Spore Coat Polysaccharide Biosynthesis Protein SpsA, Chain A"/>
    <property type="match status" value="1"/>
</dbReference>
<dbReference type="InterPro" id="IPR029044">
    <property type="entry name" value="Nucleotide-diphossugar_trans"/>
</dbReference>
<sequence>MAGSLKCSVVIPTYNRVELLRHTLESMVGQSLPADQFEVLVVDDGSSDSTGEMVETFRSRLNLRYFYQEDEGYRAAKARNVGIAAADGDITVLIDSGVLAHSGCLRAYLDSHEKADGPVAVVGYVYCFNLDNEDAAQINQAIDFKDPDGTIATLEEKGTWLDVREIFYGMYGDDFGYLPAPWLNYWTCNVSVETDQLRKVGMFDEAFTRWGGEDVDLGYRLHRDGAHFILNRKAAAIHCPHEKSFDGNNEQAASNYAYMAAKYRTPIVDLLPRIGELNYWELNNIIREWNLPMCADYLAASGRGA</sequence>
<keyword evidence="5" id="KW-1185">Reference proteome</keyword>
<dbReference type="InterPro" id="IPR027791">
    <property type="entry name" value="Galactosyl_T_C"/>
</dbReference>
<dbReference type="Proteomes" id="UP000334990">
    <property type="component" value="Unassembled WGS sequence"/>
</dbReference>
<dbReference type="EMBL" id="BLAD01000035">
    <property type="protein sequence ID" value="GER97958.1"/>
    <property type="molecule type" value="Genomic_DNA"/>
</dbReference>
<dbReference type="GO" id="GO:0016740">
    <property type="term" value="F:transferase activity"/>
    <property type="evidence" value="ECO:0007669"/>
    <property type="project" value="UniProtKB-KW"/>
</dbReference>
<keyword evidence="1 4" id="KW-0808">Transferase</keyword>
<dbReference type="Pfam" id="PF00535">
    <property type="entry name" value="Glycos_transf_2"/>
    <property type="match status" value="1"/>
</dbReference>
<feature type="domain" description="Glycosyltransferase 2-like" evidence="2">
    <location>
        <begin position="8"/>
        <end position="138"/>
    </location>
</feature>
<comment type="caution">
    <text evidence="4">The sequence shown here is derived from an EMBL/GenBank/DDBJ whole genome shotgun (WGS) entry which is preliminary data.</text>
</comment>
<evidence type="ECO:0000313" key="5">
    <source>
        <dbReference type="Proteomes" id="UP000334990"/>
    </source>
</evidence>
<proteinExistence type="predicted"/>